<evidence type="ECO:0000256" key="2">
    <source>
        <dbReference type="ARBA" id="ARBA00023002"/>
    </source>
</evidence>
<evidence type="ECO:0000256" key="1">
    <source>
        <dbReference type="ARBA" id="ARBA00022857"/>
    </source>
</evidence>
<dbReference type="InterPro" id="IPR013154">
    <property type="entry name" value="ADH-like_N"/>
</dbReference>
<dbReference type="GO" id="GO:0008270">
    <property type="term" value="F:zinc ion binding"/>
    <property type="evidence" value="ECO:0007669"/>
    <property type="project" value="InterPro"/>
</dbReference>
<dbReference type="InterPro" id="IPR047618">
    <property type="entry name" value="QOR-like"/>
</dbReference>
<dbReference type="RefSeq" id="WP_141783685.1">
    <property type="nucleotide sequence ID" value="NZ_BAAAIK010000003.1"/>
</dbReference>
<dbReference type="Proteomes" id="UP000319516">
    <property type="component" value="Unassembled WGS sequence"/>
</dbReference>
<protein>
    <submittedName>
        <fullName evidence="4">NADPH2:quinone reductase</fullName>
    </submittedName>
</protein>
<sequence length="323" mass="33407">MRQIVVTEQGGPENLVLQEFEPAEPGPGQVRVELAAAGVNFIDIYQRSGTYPMQTPFVSGSEGAGTVSAVGEGVTDVAVGDRVAWAMVPGTGYTESAVLPAERVVPVPDGVDLELAAAAMLQGMTAHYLVTDTFPAADGHTALVHAAAGGVGLLLCQLLSAKGVRVIGTTSTEEKAELARAAGADEIIFYRDADVAAEVRRLTDGAGVDVVYDGIGKTTFDGSLDSLRPRGTMVLFGGASGPVPPLDPQVLNAKGSLFLTRPSLAHYLLDRAELEERAAAVLGAVADGSLDIRVGQRYPLAEAARAQTDLESGTTTGKLVLVP</sequence>
<dbReference type="AlphaFoldDB" id="A0A542YMV4"/>
<reference evidence="4 5" key="1">
    <citation type="submission" date="2019-06" db="EMBL/GenBank/DDBJ databases">
        <title>Sequencing the genomes of 1000 actinobacteria strains.</title>
        <authorList>
            <person name="Klenk H.-P."/>
        </authorList>
    </citation>
    <scope>NUCLEOTIDE SEQUENCE [LARGE SCALE GENOMIC DNA]</scope>
    <source>
        <strain evidence="4 5">DSM 12335</strain>
    </source>
</reference>
<dbReference type="GO" id="GO:0070402">
    <property type="term" value="F:NADPH binding"/>
    <property type="evidence" value="ECO:0007669"/>
    <property type="project" value="TreeGrafter"/>
</dbReference>
<evidence type="ECO:0000313" key="4">
    <source>
        <dbReference type="EMBL" id="TQL49423.1"/>
    </source>
</evidence>
<evidence type="ECO:0000313" key="5">
    <source>
        <dbReference type="Proteomes" id="UP000319516"/>
    </source>
</evidence>
<dbReference type="OrthoDB" id="9780520at2"/>
<dbReference type="SUPFAM" id="SSF51735">
    <property type="entry name" value="NAD(P)-binding Rossmann-fold domains"/>
    <property type="match status" value="1"/>
</dbReference>
<dbReference type="EMBL" id="VFOP01000001">
    <property type="protein sequence ID" value="TQL49423.1"/>
    <property type="molecule type" value="Genomic_DNA"/>
</dbReference>
<dbReference type="PROSITE" id="PS01162">
    <property type="entry name" value="QOR_ZETA_CRYSTAL"/>
    <property type="match status" value="1"/>
</dbReference>
<keyword evidence="1" id="KW-0521">NADP</keyword>
<dbReference type="PANTHER" id="PTHR48106">
    <property type="entry name" value="QUINONE OXIDOREDUCTASE PIG3-RELATED"/>
    <property type="match status" value="1"/>
</dbReference>
<name>A0A542YMV4_9MICO</name>
<dbReference type="InterPro" id="IPR036291">
    <property type="entry name" value="NAD(P)-bd_dom_sf"/>
</dbReference>
<dbReference type="Pfam" id="PF00107">
    <property type="entry name" value="ADH_zinc_N"/>
    <property type="match status" value="1"/>
</dbReference>
<keyword evidence="5" id="KW-1185">Reference proteome</keyword>
<dbReference type="Gene3D" id="3.40.50.720">
    <property type="entry name" value="NAD(P)-binding Rossmann-like Domain"/>
    <property type="match status" value="1"/>
</dbReference>
<dbReference type="InterPro" id="IPR002364">
    <property type="entry name" value="Quin_OxRdtase/zeta-crystal_CS"/>
</dbReference>
<dbReference type="SMART" id="SM00829">
    <property type="entry name" value="PKS_ER"/>
    <property type="match status" value="1"/>
</dbReference>
<dbReference type="GO" id="GO:0035925">
    <property type="term" value="F:mRNA 3'-UTR AU-rich region binding"/>
    <property type="evidence" value="ECO:0007669"/>
    <property type="project" value="TreeGrafter"/>
</dbReference>
<dbReference type="Gene3D" id="3.90.180.10">
    <property type="entry name" value="Medium-chain alcohol dehydrogenases, catalytic domain"/>
    <property type="match status" value="1"/>
</dbReference>
<dbReference type="SUPFAM" id="SSF50129">
    <property type="entry name" value="GroES-like"/>
    <property type="match status" value="1"/>
</dbReference>
<dbReference type="FunFam" id="3.40.50.720:FF:000053">
    <property type="entry name" value="Quinone oxidoreductase 1"/>
    <property type="match status" value="1"/>
</dbReference>
<keyword evidence="2" id="KW-0560">Oxidoreductase</keyword>
<organism evidence="4 5">
    <name type="scientific">Ornithinicoccus hortensis</name>
    <dbReference type="NCBI Taxonomy" id="82346"/>
    <lineage>
        <taxon>Bacteria</taxon>
        <taxon>Bacillati</taxon>
        <taxon>Actinomycetota</taxon>
        <taxon>Actinomycetes</taxon>
        <taxon>Micrococcales</taxon>
        <taxon>Intrasporangiaceae</taxon>
        <taxon>Ornithinicoccus</taxon>
    </lineage>
</organism>
<gene>
    <name evidence="4" type="ORF">FB467_0493</name>
</gene>
<dbReference type="InterPro" id="IPR013149">
    <property type="entry name" value="ADH-like_C"/>
</dbReference>
<evidence type="ECO:0000259" key="3">
    <source>
        <dbReference type="SMART" id="SM00829"/>
    </source>
</evidence>
<comment type="caution">
    <text evidence="4">The sequence shown here is derived from an EMBL/GenBank/DDBJ whole genome shotgun (WGS) entry which is preliminary data.</text>
</comment>
<proteinExistence type="predicted"/>
<dbReference type="GO" id="GO:0003960">
    <property type="term" value="F:quinone reductase (NADPH) activity"/>
    <property type="evidence" value="ECO:0007669"/>
    <property type="project" value="InterPro"/>
</dbReference>
<dbReference type="GO" id="GO:0005829">
    <property type="term" value="C:cytosol"/>
    <property type="evidence" value="ECO:0007669"/>
    <property type="project" value="TreeGrafter"/>
</dbReference>
<accession>A0A542YMV4</accession>
<feature type="domain" description="Enoyl reductase (ER)" evidence="3">
    <location>
        <begin position="10"/>
        <end position="321"/>
    </location>
</feature>
<dbReference type="Pfam" id="PF08240">
    <property type="entry name" value="ADH_N"/>
    <property type="match status" value="1"/>
</dbReference>
<dbReference type="InterPro" id="IPR011032">
    <property type="entry name" value="GroES-like_sf"/>
</dbReference>
<dbReference type="PANTHER" id="PTHR48106:SF13">
    <property type="entry name" value="QUINONE OXIDOREDUCTASE-RELATED"/>
    <property type="match status" value="1"/>
</dbReference>
<dbReference type="CDD" id="cd05286">
    <property type="entry name" value="QOR2"/>
    <property type="match status" value="1"/>
</dbReference>
<dbReference type="InterPro" id="IPR020843">
    <property type="entry name" value="ER"/>
</dbReference>